<accession>A0AA40FYS7</accession>
<proteinExistence type="predicted"/>
<evidence type="ECO:0000256" key="1">
    <source>
        <dbReference type="SAM" id="MobiDB-lite"/>
    </source>
</evidence>
<dbReference type="Proteomes" id="UP001177670">
    <property type="component" value="Unassembled WGS sequence"/>
</dbReference>
<comment type="caution">
    <text evidence="2">The sequence shown here is derived from an EMBL/GenBank/DDBJ whole genome shotgun (WGS) entry which is preliminary data.</text>
</comment>
<reference evidence="2" key="1">
    <citation type="submission" date="2021-10" db="EMBL/GenBank/DDBJ databases">
        <title>Melipona bicolor Genome sequencing and assembly.</title>
        <authorList>
            <person name="Araujo N.S."/>
            <person name="Arias M.C."/>
        </authorList>
    </citation>
    <scope>NUCLEOTIDE SEQUENCE</scope>
    <source>
        <strain evidence="2">USP_2M_L1-L4_2017</strain>
        <tissue evidence="2">Whole body</tissue>
    </source>
</reference>
<dbReference type="EMBL" id="JAHYIQ010000012">
    <property type="protein sequence ID" value="KAK1127550.1"/>
    <property type="molecule type" value="Genomic_DNA"/>
</dbReference>
<evidence type="ECO:0000313" key="3">
    <source>
        <dbReference type="Proteomes" id="UP001177670"/>
    </source>
</evidence>
<feature type="region of interest" description="Disordered" evidence="1">
    <location>
        <begin position="18"/>
        <end position="58"/>
    </location>
</feature>
<feature type="compositionally biased region" description="Polar residues" evidence="1">
    <location>
        <begin position="41"/>
        <end position="58"/>
    </location>
</feature>
<keyword evidence="3" id="KW-1185">Reference proteome</keyword>
<protein>
    <submittedName>
        <fullName evidence="2">Uncharacterized protein</fullName>
    </submittedName>
</protein>
<gene>
    <name evidence="2" type="ORF">K0M31_004082</name>
</gene>
<dbReference type="AlphaFoldDB" id="A0AA40FYS7"/>
<name>A0AA40FYS7_9HYME</name>
<organism evidence="2 3">
    <name type="scientific">Melipona bicolor</name>
    <dbReference type="NCBI Taxonomy" id="60889"/>
    <lineage>
        <taxon>Eukaryota</taxon>
        <taxon>Metazoa</taxon>
        <taxon>Ecdysozoa</taxon>
        <taxon>Arthropoda</taxon>
        <taxon>Hexapoda</taxon>
        <taxon>Insecta</taxon>
        <taxon>Pterygota</taxon>
        <taxon>Neoptera</taxon>
        <taxon>Endopterygota</taxon>
        <taxon>Hymenoptera</taxon>
        <taxon>Apocrita</taxon>
        <taxon>Aculeata</taxon>
        <taxon>Apoidea</taxon>
        <taxon>Anthophila</taxon>
        <taxon>Apidae</taxon>
        <taxon>Melipona</taxon>
    </lineage>
</organism>
<evidence type="ECO:0000313" key="2">
    <source>
        <dbReference type="EMBL" id="KAK1127550.1"/>
    </source>
</evidence>
<sequence>MRIGSAWSIKETANRFLPRNSHNAVSNVGAEEKTQGPPMLQQPNQSRHTANETSKTGD</sequence>